<dbReference type="Proteomes" id="UP000799539">
    <property type="component" value="Unassembled WGS sequence"/>
</dbReference>
<dbReference type="InterPro" id="IPR000504">
    <property type="entry name" value="RRM_dom"/>
</dbReference>
<evidence type="ECO:0000259" key="4">
    <source>
        <dbReference type="PROSITE" id="PS50102"/>
    </source>
</evidence>
<dbReference type="PANTHER" id="PTHR19965">
    <property type="entry name" value="RNA AND EXPORT FACTOR BINDING PROTEIN"/>
    <property type="match status" value="1"/>
</dbReference>
<evidence type="ECO:0000256" key="2">
    <source>
        <dbReference type="PROSITE-ProRule" id="PRU00176"/>
    </source>
</evidence>
<keyword evidence="1 2" id="KW-0694">RNA-binding</keyword>
<name>A0A6A6FUQ1_9PEZI</name>
<dbReference type="GO" id="GO:0005634">
    <property type="term" value="C:nucleus"/>
    <property type="evidence" value="ECO:0007669"/>
    <property type="project" value="TreeGrafter"/>
</dbReference>
<feature type="domain" description="RRM" evidence="4">
    <location>
        <begin position="75"/>
        <end position="152"/>
    </location>
</feature>
<feature type="compositionally biased region" description="Basic residues" evidence="3">
    <location>
        <begin position="201"/>
        <end position="216"/>
    </location>
</feature>
<keyword evidence="6" id="KW-1185">Reference proteome</keyword>
<feature type="compositionally biased region" description="Low complexity" evidence="3">
    <location>
        <begin position="235"/>
        <end position="254"/>
    </location>
</feature>
<feature type="region of interest" description="Disordered" evidence="3">
    <location>
        <begin position="1"/>
        <end position="63"/>
    </location>
</feature>
<dbReference type="EMBL" id="ML992663">
    <property type="protein sequence ID" value="KAF2217111.1"/>
    <property type="molecule type" value="Genomic_DNA"/>
</dbReference>
<dbReference type="InterPro" id="IPR012677">
    <property type="entry name" value="Nucleotide-bd_a/b_plait_sf"/>
</dbReference>
<dbReference type="PANTHER" id="PTHR19965:SF35">
    <property type="entry name" value="RNA ANNEALING PROTEIN YRA1"/>
    <property type="match status" value="1"/>
</dbReference>
<evidence type="ECO:0000256" key="1">
    <source>
        <dbReference type="ARBA" id="ARBA00022884"/>
    </source>
</evidence>
<feature type="compositionally biased region" description="Low complexity" evidence="3">
    <location>
        <begin position="183"/>
        <end position="197"/>
    </location>
</feature>
<feature type="region of interest" description="Disordered" evidence="3">
    <location>
        <begin position="153"/>
        <end position="262"/>
    </location>
</feature>
<feature type="compositionally biased region" description="Basic residues" evidence="3">
    <location>
        <begin position="22"/>
        <end position="36"/>
    </location>
</feature>
<sequence length="262" mass="26699">MSGKLDQSLDAIMKDRPAGSRRGGRPGRLPPRKAAAKSRAATTAVVAPAGGIAKKTRTAKPTKAPAVVPVHTGDSKISVSNLPTDVTETLIKDYFGQSVAPVKKVILNYGPNGRSRGSATVLFSKPTAAAEAAQLDGTVVDGKKMRIEILMGAQAVPAPQPPKPLSERVTKQPKNAAKDKPKQAATAKGAAGANAAGADKKRTKKAKSGRAGKPKAKTAEELDAEMQDYFGSGDAGAAAANGTAQPAAATNGADIGMVDEVM</sequence>
<organism evidence="5 6">
    <name type="scientific">Cercospora zeae-maydis SCOH1-5</name>
    <dbReference type="NCBI Taxonomy" id="717836"/>
    <lineage>
        <taxon>Eukaryota</taxon>
        <taxon>Fungi</taxon>
        <taxon>Dikarya</taxon>
        <taxon>Ascomycota</taxon>
        <taxon>Pezizomycotina</taxon>
        <taxon>Dothideomycetes</taxon>
        <taxon>Dothideomycetidae</taxon>
        <taxon>Mycosphaerellales</taxon>
        <taxon>Mycosphaerellaceae</taxon>
        <taxon>Cercospora</taxon>
    </lineage>
</organism>
<evidence type="ECO:0000313" key="6">
    <source>
        <dbReference type="Proteomes" id="UP000799539"/>
    </source>
</evidence>
<evidence type="ECO:0000256" key="3">
    <source>
        <dbReference type="SAM" id="MobiDB-lite"/>
    </source>
</evidence>
<gene>
    <name evidence="5" type="ORF">CERZMDRAFT_93169</name>
</gene>
<proteinExistence type="predicted"/>
<feature type="compositionally biased region" description="Low complexity" evidence="3">
    <location>
        <begin position="37"/>
        <end position="53"/>
    </location>
</feature>
<feature type="compositionally biased region" description="Basic and acidic residues" evidence="3">
    <location>
        <begin position="165"/>
        <end position="182"/>
    </location>
</feature>
<dbReference type="OrthoDB" id="346839at2759"/>
<dbReference type="InterPro" id="IPR051229">
    <property type="entry name" value="ALYREF_mRNA_export"/>
</dbReference>
<dbReference type="GO" id="GO:0003729">
    <property type="term" value="F:mRNA binding"/>
    <property type="evidence" value="ECO:0007669"/>
    <property type="project" value="TreeGrafter"/>
</dbReference>
<dbReference type="Gene3D" id="3.30.70.330">
    <property type="match status" value="1"/>
</dbReference>
<protein>
    <recommendedName>
        <fullName evidence="4">RRM domain-containing protein</fullName>
    </recommendedName>
</protein>
<dbReference type="SMART" id="SM00360">
    <property type="entry name" value="RRM"/>
    <property type="match status" value="1"/>
</dbReference>
<evidence type="ECO:0000313" key="5">
    <source>
        <dbReference type="EMBL" id="KAF2217111.1"/>
    </source>
</evidence>
<accession>A0A6A6FUQ1</accession>
<dbReference type="PROSITE" id="PS50102">
    <property type="entry name" value="RRM"/>
    <property type="match status" value="1"/>
</dbReference>
<dbReference type="Pfam" id="PF00076">
    <property type="entry name" value="RRM_1"/>
    <property type="match status" value="1"/>
</dbReference>
<dbReference type="AlphaFoldDB" id="A0A6A6FUQ1"/>
<dbReference type="SUPFAM" id="SSF54928">
    <property type="entry name" value="RNA-binding domain, RBD"/>
    <property type="match status" value="1"/>
</dbReference>
<dbReference type="InterPro" id="IPR035979">
    <property type="entry name" value="RBD_domain_sf"/>
</dbReference>
<reference evidence="5" key="1">
    <citation type="journal article" date="2020" name="Stud. Mycol.">
        <title>101 Dothideomycetes genomes: a test case for predicting lifestyles and emergence of pathogens.</title>
        <authorList>
            <person name="Haridas S."/>
            <person name="Albert R."/>
            <person name="Binder M."/>
            <person name="Bloem J."/>
            <person name="Labutti K."/>
            <person name="Salamov A."/>
            <person name="Andreopoulos B."/>
            <person name="Baker S."/>
            <person name="Barry K."/>
            <person name="Bills G."/>
            <person name="Bluhm B."/>
            <person name="Cannon C."/>
            <person name="Castanera R."/>
            <person name="Culley D."/>
            <person name="Daum C."/>
            <person name="Ezra D."/>
            <person name="Gonzalez J."/>
            <person name="Henrissat B."/>
            <person name="Kuo A."/>
            <person name="Liang C."/>
            <person name="Lipzen A."/>
            <person name="Lutzoni F."/>
            <person name="Magnuson J."/>
            <person name="Mondo S."/>
            <person name="Nolan M."/>
            <person name="Ohm R."/>
            <person name="Pangilinan J."/>
            <person name="Park H.-J."/>
            <person name="Ramirez L."/>
            <person name="Alfaro M."/>
            <person name="Sun H."/>
            <person name="Tritt A."/>
            <person name="Yoshinaga Y."/>
            <person name="Zwiers L.-H."/>
            <person name="Turgeon B."/>
            <person name="Goodwin S."/>
            <person name="Spatafora J."/>
            <person name="Crous P."/>
            <person name="Grigoriev I."/>
        </authorList>
    </citation>
    <scope>NUCLEOTIDE SEQUENCE</scope>
    <source>
        <strain evidence="5">SCOH1-5</strain>
    </source>
</reference>